<dbReference type="Proteomes" id="UP000177907">
    <property type="component" value="Unassembled WGS sequence"/>
</dbReference>
<protein>
    <recommendedName>
        <fullName evidence="3">Type II toxin-antitoxin system PemK/MazF family toxin</fullName>
    </recommendedName>
</protein>
<dbReference type="GO" id="GO:0003677">
    <property type="term" value="F:DNA binding"/>
    <property type="evidence" value="ECO:0007669"/>
    <property type="project" value="InterPro"/>
</dbReference>
<name>A0A1F6NWH8_9BACT</name>
<dbReference type="PANTHER" id="PTHR33988:SF1">
    <property type="entry name" value="ENDORIBONUCLEASE MAZF7-RELATED"/>
    <property type="match status" value="1"/>
</dbReference>
<organism evidence="1 2">
    <name type="scientific">Candidatus Magasanikbacteria bacterium RIFOXYC2_FULL_42_28</name>
    <dbReference type="NCBI Taxonomy" id="1798704"/>
    <lineage>
        <taxon>Bacteria</taxon>
        <taxon>Candidatus Magasanikiibacteriota</taxon>
    </lineage>
</organism>
<dbReference type="PANTHER" id="PTHR33988">
    <property type="entry name" value="ENDORIBONUCLEASE MAZF-RELATED"/>
    <property type="match status" value="1"/>
</dbReference>
<dbReference type="Gene3D" id="2.30.30.110">
    <property type="match status" value="1"/>
</dbReference>
<dbReference type="GO" id="GO:0004521">
    <property type="term" value="F:RNA endonuclease activity"/>
    <property type="evidence" value="ECO:0007669"/>
    <property type="project" value="TreeGrafter"/>
</dbReference>
<sequence length="183" mass="20622">MFAKGEIKCGDLLWVQFSPSVGHEFQDKRPGLVIQSDEQLRRSNLVTVMPLTGNVRNKLDDDITVEPDGNNNLHGASIIKVYNIESCDYQRIIGKIGKCESAVMKKSKGLSKSPFWFMSDCYYFPGQFKCMYCKVDLNLEGNLCLPAGQNIDLTCPKCGAVWKFFTHVQLDLKLVKGGKFNKK</sequence>
<accession>A0A1F6NWH8</accession>
<evidence type="ECO:0008006" key="3">
    <source>
        <dbReference type="Google" id="ProtNLM"/>
    </source>
</evidence>
<dbReference type="EMBL" id="MFQZ01000005">
    <property type="protein sequence ID" value="OGH88218.1"/>
    <property type="molecule type" value="Genomic_DNA"/>
</dbReference>
<evidence type="ECO:0000313" key="2">
    <source>
        <dbReference type="Proteomes" id="UP000177907"/>
    </source>
</evidence>
<dbReference type="AlphaFoldDB" id="A0A1F6NWH8"/>
<gene>
    <name evidence="1" type="ORF">A3J93_00565</name>
</gene>
<proteinExistence type="predicted"/>
<comment type="caution">
    <text evidence="1">The sequence shown here is derived from an EMBL/GenBank/DDBJ whole genome shotgun (WGS) entry which is preliminary data.</text>
</comment>
<dbReference type="GO" id="GO:0006402">
    <property type="term" value="P:mRNA catabolic process"/>
    <property type="evidence" value="ECO:0007669"/>
    <property type="project" value="TreeGrafter"/>
</dbReference>
<dbReference type="GO" id="GO:0016075">
    <property type="term" value="P:rRNA catabolic process"/>
    <property type="evidence" value="ECO:0007669"/>
    <property type="project" value="TreeGrafter"/>
</dbReference>
<reference evidence="1 2" key="1">
    <citation type="journal article" date="2016" name="Nat. Commun.">
        <title>Thousands of microbial genomes shed light on interconnected biogeochemical processes in an aquifer system.</title>
        <authorList>
            <person name="Anantharaman K."/>
            <person name="Brown C.T."/>
            <person name="Hug L.A."/>
            <person name="Sharon I."/>
            <person name="Castelle C.J."/>
            <person name="Probst A.J."/>
            <person name="Thomas B.C."/>
            <person name="Singh A."/>
            <person name="Wilkins M.J."/>
            <person name="Karaoz U."/>
            <person name="Brodie E.L."/>
            <person name="Williams K.H."/>
            <person name="Hubbard S.S."/>
            <person name="Banfield J.F."/>
        </authorList>
    </citation>
    <scope>NUCLEOTIDE SEQUENCE [LARGE SCALE GENOMIC DNA]</scope>
</reference>
<dbReference type="InterPro" id="IPR011067">
    <property type="entry name" value="Plasmid_toxin/cell-grow_inhib"/>
</dbReference>
<dbReference type="Pfam" id="PF02452">
    <property type="entry name" value="PemK_toxin"/>
    <property type="match status" value="1"/>
</dbReference>
<dbReference type="InterPro" id="IPR003477">
    <property type="entry name" value="PemK-like"/>
</dbReference>
<evidence type="ECO:0000313" key="1">
    <source>
        <dbReference type="EMBL" id="OGH88218.1"/>
    </source>
</evidence>
<dbReference type="SUPFAM" id="SSF50118">
    <property type="entry name" value="Cell growth inhibitor/plasmid maintenance toxic component"/>
    <property type="match status" value="1"/>
</dbReference>
<dbReference type="STRING" id="1798704.A3J93_00565"/>